<feature type="chain" id="PRO_5016267458" evidence="1">
    <location>
        <begin position="23"/>
        <end position="162"/>
    </location>
</feature>
<evidence type="ECO:0000313" key="3">
    <source>
        <dbReference type="Proteomes" id="UP000247810"/>
    </source>
</evidence>
<reference evidence="2 3" key="1">
    <citation type="submission" date="2018-02" db="EMBL/GenBank/DDBJ databases">
        <title>The genomes of Aspergillus section Nigri reveals drivers in fungal speciation.</title>
        <authorList>
            <consortium name="DOE Joint Genome Institute"/>
            <person name="Vesth T.C."/>
            <person name="Nybo J."/>
            <person name="Theobald S."/>
            <person name="Brandl J."/>
            <person name="Frisvad J.C."/>
            <person name="Nielsen K.F."/>
            <person name="Lyhne E.K."/>
            <person name="Kogle M.E."/>
            <person name="Kuo A."/>
            <person name="Riley R."/>
            <person name="Clum A."/>
            <person name="Nolan M."/>
            <person name="Lipzen A."/>
            <person name="Salamov A."/>
            <person name="Henrissat B."/>
            <person name="Wiebenga A."/>
            <person name="De vries R.P."/>
            <person name="Grigoriev I.V."/>
            <person name="Mortensen U.H."/>
            <person name="Andersen M.R."/>
            <person name="Baker S.E."/>
        </authorList>
    </citation>
    <scope>NUCLEOTIDE SEQUENCE [LARGE SCALE GENOMIC DNA]</scope>
    <source>
        <strain evidence="2 3">CBS 707.79</strain>
    </source>
</reference>
<organism evidence="2 3">
    <name type="scientific">Aspergillus ellipticus CBS 707.79</name>
    <dbReference type="NCBI Taxonomy" id="1448320"/>
    <lineage>
        <taxon>Eukaryota</taxon>
        <taxon>Fungi</taxon>
        <taxon>Dikarya</taxon>
        <taxon>Ascomycota</taxon>
        <taxon>Pezizomycotina</taxon>
        <taxon>Eurotiomycetes</taxon>
        <taxon>Eurotiomycetidae</taxon>
        <taxon>Eurotiales</taxon>
        <taxon>Aspergillaceae</taxon>
        <taxon>Aspergillus</taxon>
        <taxon>Aspergillus subgen. Circumdati</taxon>
    </lineage>
</organism>
<keyword evidence="1" id="KW-0732">Signal</keyword>
<evidence type="ECO:0000313" key="2">
    <source>
        <dbReference type="EMBL" id="PYH96148.1"/>
    </source>
</evidence>
<evidence type="ECO:0000256" key="1">
    <source>
        <dbReference type="SAM" id="SignalP"/>
    </source>
</evidence>
<keyword evidence="3" id="KW-1185">Reference proteome</keyword>
<dbReference type="EMBL" id="KZ825842">
    <property type="protein sequence ID" value="PYH96148.1"/>
    <property type="molecule type" value="Genomic_DNA"/>
</dbReference>
<dbReference type="STRING" id="1448320.A0A319E636"/>
<feature type="signal peptide" evidence="1">
    <location>
        <begin position="1"/>
        <end position="22"/>
    </location>
</feature>
<gene>
    <name evidence="2" type="ORF">BO71DRAFT_186014</name>
</gene>
<accession>A0A319E636</accession>
<dbReference type="AlphaFoldDB" id="A0A319E636"/>
<sequence>MLPATARTVFLVLITLVDISETSGPLSAIQTLADVLSTVGKISASEALTHALHLCKEDVELSGLSLSPDRPLSDSDREQVCFLVDAWLRASTYSQAQTILTPPETPETPHRPMTLSEKIFTHHLLSDNESVGVKAGDVIRVSVDWIIASELSWMVTNHLTSS</sequence>
<name>A0A319E636_9EURO</name>
<protein>
    <submittedName>
        <fullName evidence="2">Uncharacterized protein</fullName>
    </submittedName>
</protein>
<proteinExistence type="predicted"/>
<dbReference type="OrthoDB" id="419183at2759"/>
<dbReference type="VEuPathDB" id="FungiDB:BO71DRAFT_186014"/>
<dbReference type="Proteomes" id="UP000247810">
    <property type="component" value="Unassembled WGS sequence"/>
</dbReference>